<protein>
    <submittedName>
        <fullName evidence="2">CubicO group peptidase, beta-lactamase class C family</fullName>
    </submittedName>
</protein>
<dbReference type="EMBL" id="FQVE01000002">
    <property type="protein sequence ID" value="SHF35964.1"/>
    <property type="molecule type" value="Genomic_DNA"/>
</dbReference>
<dbReference type="Gene3D" id="3.40.710.10">
    <property type="entry name" value="DD-peptidase/beta-lactamase superfamily"/>
    <property type="match status" value="1"/>
</dbReference>
<proteinExistence type="predicted"/>
<dbReference type="PANTHER" id="PTHR43283:SF7">
    <property type="entry name" value="BETA-LACTAMASE-RELATED DOMAIN-CONTAINING PROTEIN"/>
    <property type="match status" value="1"/>
</dbReference>
<dbReference type="RefSeq" id="WP_073173264.1">
    <property type="nucleotide sequence ID" value="NZ_FQVE01000002.1"/>
</dbReference>
<dbReference type="PANTHER" id="PTHR43283">
    <property type="entry name" value="BETA-LACTAMASE-RELATED"/>
    <property type="match status" value="1"/>
</dbReference>
<dbReference type="SUPFAM" id="SSF56601">
    <property type="entry name" value="beta-lactamase/transpeptidase-like"/>
    <property type="match status" value="1"/>
</dbReference>
<evidence type="ECO:0000313" key="2">
    <source>
        <dbReference type="EMBL" id="SHF35964.1"/>
    </source>
</evidence>
<dbReference type="Pfam" id="PF00144">
    <property type="entry name" value="Beta-lactamase"/>
    <property type="match status" value="1"/>
</dbReference>
<dbReference type="InterPro" id="IPR050789">
    <property type="entry name" value="Diverse_Enzym_Activities"/>
</dbReference>
<organism evidence="2 3">
    <name type="scientific">Chryseobacterium vrystaatense</name>
    <dbReference type="NCBI Taxonomy" id="307480"/>
    <lineage>
        <taxon>Bacteria</taxon>
        <taxon>Pseudomonadati</taxon>
        <taxon>Bacteroidota</taxon>
        <taxon>Flavobacteriia</taxon>
        <taxon>Flavobacteriales</taxon>
        <taxon>Weeksellaceae</taxon>
        <taxon>Chryseobacterium group</taxon>
        <taxon>Chryseobacterium</taxon>
    </lineage>
</organism>
<dbReference type="InterPro" id="IPR012338">
    <property type="entry name" value="Beta-lactam/transpept-like"/>
</dbReference>
<reference evidence="3" key="1">
    <citation type="submission" date="2016-11" db="EMBL/GenBank/DDBJ databases">
        <authorList>
            <person name="Varghese N."/>
            <person name="Submissions S."/>
        </authorList>
    </citation>
    <scope>NUCLEOTIDE SEQUENCE [LARGE SCALE GENOMIC DNA]</scope>
    <source>
        <strain evidence="3">YR203</strain>
    </source>
</reference>
<dbReference type="InterPro" id="IPR001466">
    <property type="entry name" value="Beta-lactam-related"/>
</dbReference>
<evidence type="ECO:0000313" key="3">
    <source>
        <dbReference type="Proteomes" id="UP000184108"/>
    </source>
</evidence>
<feature type="domain" description="Beta-lactamase-related" evidence="1">
    <location>
        <begin position="53"/>
        <end position="344"/>
    </location>
</feature>
<sequence length="360" mass="40727">MKFKHVLQVITISVLTIFCPKLKSQATPKIDLSKSFTEKFTGEIKDSIPSLGSFIIAQNDKIIYEQYFHGASKETVFSVKSVTKSITSVLAGIAKDKNLLPDLNTPVLKILPEYNVSRSRFKNISNLEGKILHDSIKNTVTLRNLMMMQGGFDWVENSKVSMAMGFSSDPVRFVLELPFEEYPGAVFNYNSGETYVFGAALSRIVNTSLKQFADENLFQPLNIHITKWDTDPQDRNLAGSELFMKSSEMLKFGSLILNNGKVGNKQIVSQKWLQESTSEQVKLDSWDVMPDANGYGYYWWRRKTNGHQAYVATGYGGQLICVIPDLKMVIVTTCFLNDKNKGRADIKRLHYFIDKITQAH</sequence>
<evidence type="ECO:0000259" key="1">
    <source>
        <dbReference type="Pfam" id="PF00144"/>
    </source>
</evidence>
<dbReference type="AlphaFoldDB" id="A0A1M5B0C8"/>
<dbReference type="Proteomes" id="UP000184108">
    <property type="component" value="Unassembled WGS sequence"/>
</dbReference>
<accession>A0A1M5B0C8</accession>
<gene>
    <name evidence="2" type="ORF">SAMN02787073_2089</name>
</gene>
<name>A0A1M5B0C8_9FLAO</name>